<evidence type="ECO:0000313" key="3">
    <source>
        <dbReference type="Proteomes" id="UP001190700"/>
    </source>
</evidence>
<name>A0AAE0LE67_9CHLO</name>
<feature type="compositionally biased region" description="Polar residues" evidence="1">
    <location>
        <begin position="20"/>
        <end position="36"/>
    </location>
</feature>
<evidence type="ECO:0000313" key="2">
    <source>
        <dbReference type="EMBL" id="KAK3281509.1"/>
    </source>
</evidence>
<accession>A0AAE0LE67</accession>
<keyword evidence="3" id="KW-1185">Reference proteome</keyword>
<dbReference type="EMBL" id="LGRX02003817">
    <property type="protein sequence ID" value="KAK3281509.1"/>
    <property type="molecule type" value="Genomic_DNA"/>
</dbReference>
<dbReference type="Proteomes" id="UP001190700">
    <property type="component" value="Unassembled WGS sequence"/>
</dbReference>
<sequence>MSLETSTVGQKPATIGYSLPSLSSAKDRNTNVSTKTPYGRVSATGEIWWPTVKLNSSVDSSLHGPIVPLKNVSMDTREPAQGTGQPLKGSWGKQYSVTTGWGTNYSFLDARSAPCLHMEQPTEIGKVEFSMKRVAHATEPLFPPVRRSNGQRQNIVGDPSRGQSLKGAETESKIRALFMDALFAGRAEISGSSPGRGLPTGSALQARCLRLRREHRAPVKSRRLGSPIRAVPTGFALPREV</sequence>
<proteinExistence type="predicted"/>
<gene>
    <name evidence="2" type="ORF">CYMTET_10703</name>
</gene>
<feature type="region of interest" description="Disordered" evidence="1">
    <location>
        <begin position="17"/>
        <end position="37"/>
    </location>
</feature>
<protein>
    <submittedName>
        <fullName evidence="2">Uncharacterized protein</fullName>
    </submittedName>
</protein>
<comment type="caution">
    <text evidence="2">The sequence shown here is derived from an EMBL/GenBank/DDBJ whole genome shotgun (WGS) entry which is preliminary data.</text>
</comment>
<feature type="region of interest" description="Disordered" evidence="1">
    <location>
        <begin position="142"/>
        <end position="167"/>
    </location>
</feature>
<reference evidence="2 3" key="1">
    <citation type="journal article" date="2015" name="Genome Biol. Evol.">
        <title>Comparative Genomics of a Bacterivorous Green Alga Reveals Evolutionary Causalities and Consequences of Phago-Mixotrophic Mode of Nutrition.</title>
        <authorList>
            <person name="Burns J.A."/>
            <person name="Paasch A."/>
            <person name="Narechania A."/>
            <person name="Kim E."/>
        </authorList>
    </citation>
    <scope>NUCLEOTIDE SEQUENCE [LARGE SCALE GENOMIC DNA]</scope>
    <source>
        <strain evidence="2 3">PLY_AMNH</strain>
    </source>
</reference>
<evidence type="ECO:0000256" key="1">
    <source>
        <dbReference type="SAM" id="MobiDB-lite"/>
    </source>
</evidence>
<dbReference type="AlphaFoldDB" id="A0AAE0LE67"/>
<organism evidence="2 3">
    <name type="scientific">Cymbomonas tetramitiformis</name>
    <dbReference type="NCBI Taxonomy" id="36881"/>
    <lineage>
        <taxon>Eukaryota</taxon>
        <taxon>Viridiplantae</taxon>
        <taxon>Chlorophyta</taxon>
        <taxon>Pyramimonadophyceae</taxon>
        <taxon>Pyramimonadales</taxon>
        <taxon>Pyramimonadaceae</taxon>
        <taxon>Cymbomonas</taxon>
    </lineage>
</organism>